<dbReference type="EMBL" id="AGWX01000001">
    <property type="protein sequence ID" value="EKS41088.1"/>
    <property type="molecule type" value="Genomic_DNA"/>
</dbReference>
<evidence type="ECO:0000313" key="2">
    <source>
        <dbReference type="Proteomes" id="UP000001096"/>
    </source>
</evidence>
<dbReference type="Proteomes" id="UP000001096">
    <property type="component" value="Unassembled WGS sequence"/>
</dbReference>
<name>K8PRU1_9BRAD</name>
<accession>K8PRU1</accession>
<organism evidence="1 2">
    <name type="scientific">Afipia broomeae ATCC 49717</name>
    <dbReference type="NCBI Taxonomy" id="883078"/>
    <lineage>
        <taxon>Bacteria</taxon>
        <taxon>Pseudomonadati</taxon>
        <taxon>Pseudomonadota</taxon>
        <taxon>Alphaproteobacteria</taxon>
        <taxon>Hyphomicrobiales</taxon>
        <taxon>Nitrobacteraceae</taxon>
        <taxon>Afipia</taxon>
    </lineage>
</organism>
<evidence type="ECO:0000313" key="1">
    <source>
        <dbReference type="EMBL" id="EKS41088.1"/>
    </source>
</evidence>
<dbReference type="PATRIC" id="fig|883078.3.peg.183"/>
<dbReference type="HOGENOM" id="CLU_203030_0_0_5"/>
<dbReference type="eggNOG" id="ENOG50311PK">
    <property type="taxonomic scope" value="Bacteria"/>
</dbReference>
<keyword evidence="2" id="KW-1185">Reference proteome</keyword>
<sequence>MFTPATQQDIDRYDRAVDSAIATCGGDLRGALKALIIANEYLEEELRQVLDAVEAHAVSAMPRREVA</sequence>
<dbReference type="AlphaFoldDB" id="K8PRU1"/>
<gene>
    <name evidence="1" type="ORF">HMPREF9695_00180</name>
</gene>
<protein>
    <submittedName>
        <fullName evidence="1">Uncharacterized protein</fullName>
    </submittedName>
</protein>
<proteinExistence type="predicted"/>
<dbReference type="RefSeq" id="WP_006018879.1">
    <property type="nucleotide sequence ID" value="NZ_KB375282.1"/>
</dbReference>
<reference evidence="1 2" key="1">
    <citation type="submission" date="2012-04" db="EMBL/GenBank/DDBJ databases">
        <title>The Genome Sequence of Afipia broomeae ATCC 49717.</title>
        <authorList>
            <consortium name="The Broad Institute Genome Sequencing Platform"/>
            <person name="Earl A."/>
            <person name="Ward D."/>
            <person name="Feldgarden M."/>
            <person name="Gevers D."/>
            <person name="Huys G."/>
            <person name="Walker B."/>
            <person name="Young S.K."/>
            <person name="Zeng Q."/>
            <person name="Gargeya S."/>
            <person name="Fitzgerald M."/>
            <person name="Haas B."/>
            <person name="Abouelleil A."/>
            <person name="Alvarado L."/>
            <person name="Arachchi H.M."/>
            <person name="Berlin A."/>
            <person name="Chapman S.B."/>
            <person name="Goldberg J."/>
            <person name="Griggs A."/>
            <person name="Gujja S."/>
            <person name="Hansen M."/>
            <person name="Howarth C."/>
            <person name="Imamovic A."/>
            <person name="Larimer J."/>
            <person name="McCowen C."/>
            <person name="Montmayeur A."/>
            <person name="Murphy C."/>
            <person name="Neiman D."/>
            <person name="Pearson M."/>
            <person name="Priest M."/>
            <person name="Roberts A."/>
            <person name="Saif S."/>
            <person name="Shea T."/>
            <person name="Sisk P."/>
            <person name="Sykes S."/>
            <person name="Wortman J."/>
            <person name="Nusbaum C."/>
            <person name="Birren B."/>
        </authorList>
    </citation>
    <scope>NUCLEOTIDE SEQUENCE [LARGE SCALE GENOMIC DNA]</scope>
    <source>
        <strain evidence="1 2">ATCC 49717</strain>
    </source>
</reference>
<comment type="caution">
    <text evidence="1">The sequence shown here is derived from an EMBL/GenBank/DDBJ whole genome shotgun (WGS) entry which is preliminary data.</text>
</comment>